<dbReference type="RefSeq" id="WP_027289869.1">
    <property type="nucleotide sequence ID" value="NZ_NRRE01000019.1"/>
</dbReference>
<evidence type="ECO:0000259" key="2">
    <source>
        <dbReference type="Pfam" id="PF02350"/>
    </source>
</evidence>
<sequence>MKVMTIVGTRPEIIRLSRVIARLEAAVDHVLVHTGQNYDRELNEIFFEDLAINPPKHIMGISPDSLGAALGDVMRHTERILLAEQPDALLILGDTNSALSAIVAKRMRVPVYHMEAGNRCFDLNVPEETNRRIVDHTADFNLVYTEHARRHLLSEGMAHRRIYLTGSPMREVLNHYRGQIDGSNVLEQLGLHHQEYFIVSVHREENVDDPANLDRILQALEQLQAHFGKQIIVSTHPRTRSRLDACNRPLPESVQFMKPFGFFAYNALQMHAFCAISDSGTIAEESAILGFPAITVRNAMERPEALDTGSILLTGLNPEGVLNGVRAVTEQHRESVPVDDIPEDYKIANTSQRVVNLIIGTAHLSNHWNNVRVPQTWRQQS</sequence>
<dbReference type="SUPFAM" id="SSF53756">
    <property type="entry name" value="UDP-Glycosyltransferase/glycogen phosphorylase"/>
    <property type="match status" value="1"/>
</dbReference>
<gene>
    <name evidence="3" type="ORF">CKO21_05355</name>
</gene>
<dbReference type="GO" id="GO:0016853">
    <property type="term" value="F:isomerase activity"/>
    <property type="evidence" value="ECO:0007669"/>
    <property type="project" value="UniProtKB-KW"/>
</dbReference>
<dbReference type="CDD" id="cd03786">
    <property type="entry name" value="GTB_UDP-GlcNAc_2-Epimerase"/>
    <property type="match status" value="1"/>
</dbReference>
<evidence type="ECO:0000313" key="4">
    <source>
        <dbReference type="Proteomes" id="UP000778970"/>
    </source>
</evidence>
<reference evidence="3" key="2">
    <citation type="journal article" date="2020" name="Microorganisms">
        <title>Osmotic Adaptation and Compatible Solute Biosynthesis of Phototrophic Bacteria as Revealed from Genome Analyses.</title>
        <authorList>
            <person name="Imhoff J.F."/>
            <person name="Rahn T."/>
            <person name="Kunzel S."/>
            <person name="Keller A."/>
            <person name="Neulinger S.C."/>
        </authorList>
    </citation>
    <scope>NUCLEOTIDE SEQUENCE</scope>
    <source>
        <strain evidence="3">DSM 9154</strain>
    </source>
</reference>
<dbReference type="Proteomes" id="UP000778970">
    <property type="component" value="Unassembled WGS sequence"/>
</dbReference>
<comment type="similarity">
    <text evidence="1">Belongs to the UDP-N-acetylglucosamine 2-epimerase family.</text>
</comment>
<reference evidence="3" key="1">
    <citation type="submission" date="2017-08" db="EMBL/GenBank/DDBJ databases">
        <authorList>
            <person name="Imhoff J.F."/>
            <person name="Rahn T."/>
            <person name="Kuenzel S."/>
            <person name="Neulinger S.C."/>
        </authorList>
    </citation>
    <scope>NUCLEOTIDE SEQUENCE</scope>
    <source>
        <strain evidence="3">DSM 9154</strain>
    </source>
</reference>
<accession>A0A934QGP3</accession>
<dbReference type="NCBIfam" id="TIGR00236">
    <property type="entry name" value="wecB"/>
    <property type="match status" value="1"/>
</dbReference>
<dbReference type="InterPro" id="IPR003331">
    <property type="entry name" value="UDP_GlcNAc_Epimerase_2_dom"/>
</dbReference>
<protein>
    <submittedName>
        <fullName evidence="3">UDP-N-acetylglucosamine 2-epimerase (Non-hydrolyzing)</fullName>
    </submittedName>
</protein>
<organism evidence="3 4">
    <name type="scientific">Rhodovibrio salinarum</name>
    <dbReference type="NCBI Taxonomy" id="1087"/>
    <lineage>
        <taxon>Bacteria</taxon>
        <taxon>Pseudomonadati</taxon>
        <taxon>Pseudomonadota</taxon>
        <taxon>Alphaproteobacteria</taxon>
        <taxon>Rhodospirillales</taxon>
        <taxon>Rhodovibrionaceae</taxon>
        <taxon>Rhodovibrio</taxon>
    </lineage>
</organism>
<comment type="caution">
    <text evidence="3">The sequence shown here is derived from an EMBL/GenBank/DDBJ whole genome shotgun (WGS) entry which is preliminary data.</text>
</comment>
<dbReference type="PANTHER" id="PTHR43174:SF1">
    <property type="entry name" value="UDP-N-ACETYLGLUCOSAMINE 2-EPIMERASE"/>
    <property type="match status" value="1"/>
</dbReference>
<dbReference type="PANTHER" id="PTHR43174">
    <property type="entry name" value="UDP-N-ACETYLGLUCOSAMINE 2-EPIMERASE"/>
    <property type="match status" value="1"/>
</dbReference>
<feature type="domain" description="UDP-N-acetylglucosamine 2-epimerase" evidence="2">
    <location>
        <begin position="25"/>
        <end position="358"/>
    </location>
</feature>
<evidence type="ECO:0000256" key="1">
    <source>
        <dbReference type="RuleBase" id="RU003513"/>
    </source>
</evidence>
<evidence type="ECO:0000313" key="3">
    <source>
        <dbReference type="EMBL" id="MBK1696666.1"/>
    </source>
</evidence>
<dbReference type="InterPro" id="IPR029767">
    <property type="entry name" value="WecB-like"/>
</dbReference>
<proteinExistence type="inferred from homology"/>
<keyword evidence="4" id="KW-1185">Reference proteome</keyword>
<dbReference type="Pfam" id="PF02350">
    <property type="entry name" value="Epimerase_2"/>
    <property type="match status" value="1"/>
</dbReference>
<dbReference type="AlphaFoldDB" id="A0A934QGP3"/>
<dbReference type="EMBL" id="NRRE01000019">
    <property type="protein sequence ID" value="MBK1696666.1"/>
    <property type="molecule type" value="Genomic_DNA"/>
</dbReference>
<dbReference type="Gene3D" id="3.40.50.2000">
    <property type="entry name" value="Glycogen Phosphorylase B"/>
    <property type="match status" value="2"/>
</dbReference>
<name>A0A934QGP3_9PROT</name>
<keyword evidence="1" id="KW-0413">Isomerase</keyword>